<sequence length="74" mass="7868">MVQTSWLNHHTIDIAPDINSSKSQNALIHLPCAHFSVPICRKETAAVKHADMAIMDAGGPRVAIAIADALVGPE</sequence>
<evidence type="ECO:0000313" key="1">
    <source>
        <dbReference type="EMBL" id="POW04182.1"/>
    </source>
</evidence>
<comment type="caution">
    <text evidence="1">The sequence shown here is derived from an EMBL/GenBank/DDBJ whole genome shotgun (WGS) entry which is preliminary data.</text>
</comment>
<proteinExistence type="predicted"/>
<evidence type="ECO:0000313" key="2">
    <source>
        <dbReference type="Proteomes" id="UP000239156"/>
    </source>
</evidence>
<keyword evidence="2" id="KW-1185">Reference proteome</keyword>
<dbReference type="EMBL" id="PKSL01000115">
    <property type="protein sequence ID" value="POW04182.1"/>
    <property type="molecule type" value="Genomic_DNA"/>
</dbReference>
<dbReference type="Proteomes" id="UP000239156">
    <property type="component" value="Unassembled WGS sequence"/>
</dbReference>
<reference evidence="1" key="1">
    <citation type="submission" date="2017-12" db="EMBL/GenBank/DDBJ databases">
        <title>Gene loss provides genomic basis for host adaptation in cereal stripe rust fungi.</title>
        <authorList>
            <person name="Xia C."/>
        </authorList>
    </citation>
    <scope>NUCLEOTIDE SEQUENCE [LARGE SCALE GENOMIC DNA]</scope>
    <source>
        <strain evidence="1">93-210</strain>
    </source>
</reference>
<gene>
    <name evidence="1" type="ORF">PSTT_10583</name>
</gene>
<accession>A0A2S4V3S1</accession>
<organism evidence="1 2">
    <name type="scientific">Puccinia striiformis</name>
    <dbReference type="NCBI Taxonomy" id="27350"/>
    <lineage>
        <taxon>Eukaryota</taxon>
        <taxon>Fungi</taxon>
        <taxon>Dikarya</taxon>
        <taxon>Basidiomycota</taxon>
        <taxon>Pucciniomycotina</taxon>
        <taxon>Pucciniomycetes</taxon>
        <taxon>Pucciniales</taxon>
        <taxon>Pucciniaceae</taxon>
        <taxon>Puccinia</taxon>
    </lineage>
</organism>
<protein>
    <submittedName>
        <fullName evidence="1">Uncharacterized protein</fullName>
    </submittedName>
</protein>
<dbReference type="VEuPathDB" id="FungiDB:PSTT_10583"/>
<name>A0A2S4V3S1_9BASI</name>
<dbReference type="AlphaFoldDB" id="A0A2S4V3S1"/>